<feature type="region of interest" description="Disordered" evidence="1">
    <location>
        <begin position="418"/>
        <end position="443"/>
    </location>
</feature>
<reference evidence="4 5" key="1">
    <citation type="submission" date="2019-02" db="EMBL/GenBank/DDBJ databases">
        <title>Deep-cultivation of Planctomycetes and their phenomic and genomic characterization uncovers novel biology.</title>
        <authorList>
            <person name="Wiegand S."/>
            <person name="Jogler M."/>
            <person name="Boedeker C."/>
            <person name="Pinto D."/>
            <person name="Vollmers J."/>
            <person name="Rivas-Marin E."/>
            <person name="Kohn T."/>
            <person name="Peeters S.H."/>
            <person name="Heuer A."/>
            <person name="Rast P."/>
            <person name="Oberbeckmann S."/>
            <person name="Bunk B."/>
            <person name="Jeske O."/>
            <person name="Meyerdierks A."/>
            <person name="Storesund J.E."/>
            <person name="Kallscheuer N."/>
            <person name="Luecker S."/>
            <person name="Lage O.M."/>
            <person name="Pohl T."/>
            <person name="Merkel B.J."/>
            <person name="Hornburger P."/>
            <person name="Mueller R.-W."/>
            <person name="Bruemmer F."/>
            <person name="Labrenz M."/>
            <person name="Spormann A.M."/>
            <person name="Op Den Camp H."/>
            <person name="Overmann J."/>
            <person name="Amann R."/>
            <person name="Jetten M.S.M."/>
            <person name="Mascher T."/>
            <person name="Medema M.H."/>
            <person name="Devos D.P."/>
            <person name="Kaster A.-K."/>
            <person name="Ovreas L."/>
            <person name="Rohde M."/>
            <person name="Galperin M.Y."/>
            <person name="Jogler C."/>
        </authorList>
    </citation>
    <scope>NUCLEOTIDE SEQUENCE [LARGE SCALE GENOMIC DNA]</scope>
    <source>
        <strain evidence="4 5">Pan14r</strain>
    </source>
</reference>
<evidence type="ECO:0000259" key="3">
    <source>
        <dbReference type="Pfam" id="PF04773"/>
    </source>
</evidence>
<dbReference type="Gene3D" id="2.60.120.200">
    <property type="match status" value="1"/>
</dbReference>
<dbReference type="EMBL" id="SJPL01000001">
    <property type="protein sequence ID" value="TWT68666.1"/>
    <property type="molecule type" value="Genomic_DNA"/>
</dbReference>
<protein>
    <submittedName>
        <fullName evidence="4">FecR protein</fullName>
    </submittedName>
</protein>
<evidence type="ECO:0000256" key="2">
    <source>
        <dbReference type="SAM" id="Phobius"/>
    </source>
</evidence>
<evidence type="ECO:0000256" key="1">
    <source>
        <dbReference type="SAM" id="MobiDB-lite"/>
    </source>
</evidence>
<evidence type="ECO:0000313" key="4">
    <source>
        <dbReference type="EMBL" id="TWT68666.1"/>
    </source>
</evidence>
<dbReference type="InterPro" id="IPR013320">
    <property type="entry name" value="ConA-like_dom_sf"/>
</dbReference>
<dbReference type="InterPro" id="IPR006860">
    <property type="entry name" value="FecR"/>
</dbReference>
<dbReference type="SUPFAM" id="SSF49899">
    <property type="entry name" value="Concanavalin A-like lectins/glucanases"/>
    <property type="match status" value="1"/>
</dbReference>
<gene>
    <name evidence="4" type="ORF">Pan14r_09130</name>
</gene>
<dbReference type="RefSeq" id="WP_197203319.1">
    <property type="nucleotide sequence ID" value="NZ_SJPL01000001.1"/>
</dbReference>
<dbReference type="InterPro" id="IPR012373">
    <property type="entry name" value="Ferrdict_sens_TM"/>
</dbReference>
<keyword evidence="5" id="KW-1185">Reference proteome</keyword>
<dbReference type="PANTHER" id="PTHR30273:SF2">
    <property type="entry name" value="PROTEIN FECR"/>
    <property type="match status" value="1"/>
</dbReference>
<feature type="domain" description="FecR protein" evidence="3">
    <location>
        <begin position="158"/>
        <end position="237"/>
    </location>
</feature>
<proteinExistence type="predicted"/>
<dbReference type="PANTHER" id="PTHR30273">
    <property type="entry name" value="PERIPLASMIC SIGNAL SENSOR AND SIGMA FACTOR ACTIVATOR FECR-RELATED"/>
    <property type="match status" value="1"/>
</dbReference>
<evidence type="ECO:0000313" key="5">
    <source>
        <dbReference type="Proteomes" id="UP000317238"/>
    </source>
</evidence>
<dbReference type="Pfam" id="PF13385">
    <property type="entry name" value="Laminin_G_3"/>
    <property type="match status" value="1"/>
</dbReference>
<keyword evidence="2" id="KW-0812">Transmembrane</keyword>
<accession>A0A5C5XZ20</accession>
<dbReference type="Pfam" id="PF04773">
    <property type="entry name" value="FecR"/>
    <property type="match status" value="1"/>
</dbReference>
<keyword evidence="2" id="KW-0472">Membrane</keyword>
<feature type="transmembrane region" description="Helical" evidence="2">
    <location>
        <begin position="88"/>
        <end position="109"/>
    </location>
</feature>
<name>A0A5C5XZ20_9PLAN</name>
<dbReference type="GO" id="GO:0016989">
    <property type="term" value="F:sigma factor antagonist activity"/>
    <property type="evidence" value="ECO:0007669"/>
    <property type="project" value="TreeGrafter"/>
</dbReference>
<dbReference type="AlphaFoldDB" id="A0A5C5XZ20"/>
<dbReference type="Gene3D" id="2.60.120.1440">
    <property type="match status" value="1"/>
</dbReference>
<feature type="compositionally biased region" description="Low complexity" evidence="1">
    <location>
        <begin position="432"/>
        <end position="443"/>
    </location>
</feature>
<dbReference type="Proteomes" id="UP000317238">
    <property type="component" value="Unassembled WGS sequence"/>
</dbReference>
<organism evidence="4 5">
    <name type="scientific">Crateriforma conspicua</name>
    <dbReference type="NCBI Taxonomy" id="2527996"/>
    <lineage>
        <taxon>Bacteria</taxon>
        <taxon>Pseudomonadati</taxon>
        <taxon>Planctomycetota</taxon>
        <taxon>Planctomycetia</taxon>
        <taxon>Planctomycetales</taxon>
        <taxon>Planctomycetaceae</taxon>
        <taxon>Crateriforma</taxon>
    </lineage>
</organism>
<sequence>MSVDNDLIDRILEGEVSDEEAAELQSWLQDQENLERFALRAELHSGLRRSLQRQLIQKNALDASEDNHVAAFDSSQEKRQALVLQSRMTLGLGITGLVTAASILFAFVWPGAESVPKQKVAAAAKIVGNVSGTLMRSGSHWDDAKIPPGDYELQKGLLNLQFGGGVMVYIEAPAHFETVSDRRVVLHSGRLSARVPPEGIGFTVETPAAEVVDFGTEFCVDAEAGASEVHVFDGLVRVHPGALQQRALSRSVDLQASQAVRIADGETEPEGITIATDRFIRDFDEPKWNYARLVKRLKPLAIYRMPIRDRGLVSEPPEYSGVVVTGDGKRPPHARGVFVGGSLRIGADSTGRGGRVDSPPALGTGQFSLACFVYLEAPARGAVVATNLHDGQGNFSLSLSKLGRLQATVRNGDGDAVVDEATSPGPAESAPGTGLVTSSTTSDSVLPQETWRHVVVTADGERLQLYEDGTLVASTPCAAMAGSDSDATVWFGTDPKAIQVWDGRIDELALFDRALNENEIAALYRTAQEEIARSR</sequence>
<keyword evidence="2" id="KW-1133">Transmembrane helix</keyword>
<comment type="caution">
    <text evidence="4">The sequence shown here is derived from an EMBL/GenBank/DDBJ whole genome shotgun (WGS) entry which is preliminary data.</text>
</comment>